<organism evidence="18 19">
    <name type="scientific">Midichloria mitochondrii (strain IricVA)</name>
    <dbReference type="NCBI Taxonomy" id="696127"/>
    <lineage>
        <taxon>Bacteria</taxon>
        <taxon>Pseudomonadati</taxon>
        <taxon>Pseudomonadota</taxon>
        <taxon>Alphaproteobacteria</taxon>
        <taxon>Rickettsiales</taxon>
        <taxon>Candidatus Midichloriaceae</taxon>
        <taxon>Candidatus Midichloria</taxon>
    </lineage>
</organism>
<gene>
    <name evidence="18" type="primary">mrcB</name>
    <name evidence="18" type="ordered locus">midi_01027</name>
</gene>
<evidence type="ECO:0000256" key="2">
    <source>
        <dbReference type="ARBA" id="ARBA00007090"/>
    </source>
</evidence>
<keyword evidence="5" id="KW-0645">Protease</keyword>
<keyword evidence="8" id="KW-0378">Hydrolase</keyword>
<dbReference type="SUPFAM" id="SSF53955">
    <property type="entry name" value="Lysozyme-like"/>
    <property type="match status" value="1"/>
</dbReference>
<keyword evidence="6 18" id="KW-0328">Glycosyltransferase</keyword>
<evidence type="ECO:0000256" key="14">
    <source>
        <dbReference type="ARBA" id="ARBA00049902"/>
    </source>
</evidence>
<dbReference type="InterPro" id="IPR001460">
    <property type="entry name" value="PCN-bd_Tpept"/>
</dbReference>
<dbReference type="GO" id="GO:0009002">
    <property type="term" value="F:serine-type D-Ala-D-Ala carboxypeptidase activity"/>
    <property type="evidence" value="ECO:0007669"/>
    <property type="project" value="UniProtKB-EC"/>
</dbReference>
<dbReference type="InterPro" id="IPR023346">
    <property type="entry name" value="Lysozyme-like_dom_sf"/>
</dbReference>
<comment type="catalytic activity">
    <reaction evidence="14">
        <text>[GlcNAc-(1-&gt;4)-Mur2Ac(oyl-L-Ala-gamma-D-Glu-L-Lys-D-Ala-D-Ala)](n)-di-trans,octa-cis-undecaprenyl diphosphate + beta-D-GlcNAc-(1-&gt;4)-Mur2Ac(oyl-L-Ala-gamma-D-Glu-L-Lys-D-Ala-D-Ala)-di-trans,octa-cis-undecaprenyl diphosphate = [GlcNAc-(1-&gt;4)-Mur2Ac(oyl-L-Ala-gamma-D-Glu-L-Lys-D-Ala-D-Ala)](n+1)-di-trans,octa-cis-undecaprenyl diphosphate + di-trans,octa-cis-undecaprenyl diphosphate + H(+)</text>
        <dbReference type="Rhea" id="RHEA:23708"/>
        <dbReference type="Rhea" id="RHEA-COMP:9602"/>
        <dbReference type="Rhea" id="RHEA-COMP:9603"/>
        <dbReference type="ChEBI" id="CHEBI:15378"/>
        <dbReference type="ChEBI" id="CHEBI:58405"/>
        <dbReference type="ChEBI" id="CHEBI:60033"/>
        <dbReference type="ChEBI" id="CHEBI:78435"/>
        <dbReference type="EC" id="2.4.99.28"/>
    </reaction>
</comment>
<dbReference type="EC" id="2.4.1.129" evidence="18"/>
<dbReference type="InterPro" id="IPR036950">
    <property type="entry name" value="PBP_transglycosylase"/>
</dbReference>
<feature type="transmembrane region" description="Helical" evidence="15">
    <location>
        <begin position="37"/>
        <end position="59"/>
    </location>
</feature>
<keyword evidence="15" id="KW-1133">Transmembrane helix</keyword>
<dbReference type="RefSeq" id="WP_013951502.1">
    <property type="nucleotide sequence ID" value="NC_015722.1"/>
</dbReference>
<sequence length="616" mass="68748">MTKKAKSSKRVCIRRKASRKGIFFRLKRVWQNKIFRLFIKSSIAGLIIAAFLISIFIIYCAIDLPDIEKLSEDNSRPHIIIRAGTEEILAHYGDIYCRSLTYGQLPKTLIDAVLATEDRRFFDHAGIDYFGIIRAAYKNKIAGRVVQGGSTITQQLAKIIFLSAERTIKRKVQEALLAIQLERLFSKEQILVMYLNRVFLGHANYGVDAAARNYFGKRTENLTLYESAFIAGMLKAPSRYAPPGGAEVALNRAKQVLSNMVAAGFISKRQMENAAIPNFINNARPSGLLVNQFFTDYILSELPKLIPNIKQDLDIHTTFSLEIQHNLEKAITKTLEKDNISKKIQVAAIVMNKNGGIKAMMGGRSYVHSQFNRAVAAKRQPGSIFKLFVYLAALENGYSADSYIEDEEVKIGKWTPRNFSRKYMGTVSLIDAFAYSLNTVAIKLSESVGREKVISMAEKLGIEDSLKNLPSLALGTSEVTLLDLVSCYAVIANDGMLVNDSSILNISNSNKKTIYRLKRGGIFDNSRVLEENVVSQIKDMLAASVMYGTSKNAAVPEHKVYGKTGTSQDHRDAWFIGIVDDLVLGIWVGNDDNTPMNRVTGGTLPANIFKEFMKMR</sequence>
<dbReference type="GO" id="GO:0008658">
    <property type="term" value="F:penicillin binding"/>
    <property type="evidence" value="ECO:0007669"/>
    <property type="project" value="InterPro"/>
</dbReference>
<evidence type="ECO:0000256" key="8">
    <source>
        <dbReference type="ARBA" id="ARBA00022801"/>
    </source>
</evidence>
<dbReference type="AlphaFoldDB" id="F7XTU7"/>
<evidence type="ECO:0000256" key="11">
    <source>
        <dbReference type="ARBA" id="ARBA00023268"/>
    </source>
</evidence>
<dbReference type="GO" id="GO:0008955">
    <property type="term" value="F:peptidoglycan glycosyltransferase activity"/>
    <property type="evidence" value="ECO:0007669"/>
    <property type="project" value="UniProtKB-EC"/>
</dbReference>
<evidence type="ECO:0000256" key="12">
    <source>
        <dbReference type="ARBA" id="ARBA00023316"/>
    </source>
</evidence>
<keyword evidence="15" id="KW-0812">Transmembrane</keyword>
<keyword evidence="12" id="KW-0961">Cell wall biogenesis/degradation</keyword>
<dbReference type="InterPro" id="IPR001264">
    <property type="entry name" value="Glyco_trans_51"/>
</dbReference>
<evidence type="ECO:0000256" key="13">
    <source>
        <dbReference type="ARBA" id="ARBA00034000"/>
    </source>
</evidence>
<dbReference type="InterPro" id="IPR050396">
    <property type="entry name" value="Glycosyltr_51/Transpeptidase"/>
</dbReference>
<feature type="domain" description="Penicillin-binding protein transpeptidase" evidence="16">
    <location>
        <begin position="348"/>
        <end position="614"/>
    </location>
</feature>
<protein>
    <submittedName>
        <fullName evidence="18">Membrane carboxypeptidase</fullName>
        <ecNumber evidence="18">2.4.1.129</ecNumber>
    </submittedName>
</protein>
<keyword evidence="10" id="KW-0573">Peptidoglycan synthesis</keyword>
<feature type="domain" description="Glycosyl transferase family 51" evidence="17">
    <location>
        <begin position="98"/>
        <end position="260"/>
    </location>
</feature>
<evidence type="ECO:0000256" key="15">
    <source>
        <dbReference type="SAM" id="Phobius"/>
    </source>
</evidence>
<dbReference type="PANTHER" id="PTHR32282">
    <property type="entry name" value="BINDING PROTEIN TRANSPEPTIDASE, PUTATIVE-RELATED"/>
    <property type="match status" value="1"/>
</dbReference>
<dbReference type="InterPro" id="IPR012338">
    <property type="entry name" value="Beta-lactam/transpept-like"/>
</dbReference>
<comment type="similarity">
    <text evidence="3">In the N-terminal section; belongs to the glycosyltransferase 51 family.</text>
</comment>
<keyword evidence="15" id="KW-0472">Membrane</keyword>
<accession>F7XTU7</accession>
<evidence type="ECO:0000256" key="1">
    <source>
        <dbReference type="ARBA" id="ARBA00004752"/>
    </source>
</evidence>
<dbReference type="GO" id="GO:0008360">
    <property type="term" value="P:regulation of cell shape"/>
    <property type="evidence" value="ECO:0007669"/>
    <property type="project" value="UniProtKB-KW"/>
</dbReference>
<evidence type="ECO:0000259" key="16">
    <source>
        <dbReference type="Pfam" id="PF00905"/>
    </source>
</evidence>
<evidence type="ECO:0000256" key="10">
    <source>
        <dbReference type="ARBA" id="ARBA00022984"/>
    </source>
</evidence>
<dbReference type="FunFam" id="1.10.3810.10:FF:000001">
    <property type="entry name" value="Penicillin-binding protein 1A"/>
    <property type="match status" value="1"/>
</dbReference>
<name>F7XTU7_MIDMI</name>
<evidence type="ECO:0000256" key="6">
    <source>
        <dbReference type="ARBA" id="ARBA00022676"/>
    </source>
</evidence>
<evidence type="ECO:0000256" key="3">
    <source>
        <dbReference type="ARBA" id="ARBA00007739"/>
    </source>
</evidence>
<dbReference type="GO" id="GO:0030288">
    <property type="term" value="C:outer membrane-bounded periplasmic space"/>
    <property type="evidence" value="ECO:0007669"/>
    <property type="project" value="TreeGrafter"/>
</dbReference>
<evidence type="ECO:0000256" key="4">
    <source>
        <dbReference type="ARBA" id="ARBA00022645"/>
    </source>
</evidence>
<dbReference type="GO" id="GO:0071555">
    <property type="term" value="P:cell wall organization"/>
    <property type="evidence" value="ECO:0007669"/>
    <property type="project" value="UniProtKB-KW"/>
</dbReference>
<keyword evidence="9" id="KW-0133">Cell shape</keyword>
<dbReference type="NCBIfam" id="TIGR02074">
    <property type="entry name" value="PBP_1a_fam"/>
    <property type="match status" value="1"/>
</dbReference>
<dbReference type="Proteomes" id="UP000006639">
    <property type="component" value="Chromosome"/>
</dbReference>
<evidence type="ECO:0000256" key="9">
    <source>
        <dbReference type="ARBA" id="ARBA00022960"/>
    </source>
</evidence>
<dbReference type="Gene3D" id="3.40.710.10">
    <property type="entry name" value="DD-peptidase/beta-lactamase superfamily"/>
    <property type="match status" value="1"/>
</dbReference>
<dbReference type="KEGG" id="mmn:midi_01027"/>
<keyword evidence="7 18" id="KW-0808">Transferase</keyword>
<evidence type="ECO:0000313" key="18">
    <source>
        <dbReference type="EMBL" id="AEI89306.1"/>
    </source>
</evidence>
<dbReference type="PANTHER" id="PTHR32282:SF33">
    <property type="entry name" value="PEPTIDOGLYCAN GLYCOSYLTRANSFERASE"/>
    <property type="match status" value="1"/>
</dbReference>
<dbReference type="HOGENOM" id="CLU_006354_2_7_5"/>
<comment type="catalytic activity">
    <reaction evidence="13">
        <text>Preferential cleavage: (Ac)2-L-Lys-D-Ala-|-D-Ala. Also transpeptidation of peptidyl-alanyl moieties that are N-acyl substituents of D-alanine.</text>
        <dbReference type="EC" id="3.4.16.4"/>
    </reaction>
</comment>
<dbReference type="SUPFAM" id="SSF56601">
    <property type="entry name" value="beta-lactamase/transpeptidase-like"/>
    <property type="match status" value="1"/>
</dbReference>
<keyword evidence="11" id="KW-0511">Multifunctional enzyme</keyword>
<comment type="pathway">
    <text evidence="1">Cell wall biogenesis; peptidoglycan biosynthesis.</text>
</comment>
<evidence type="ECO:0000256" key="5">
    <source>
        <dbReference type="ARBA" id="ARBA00022670"/>
    </source>
</evidence>
<dbReference type="EMBL" id="CP002130">
    <property type="protein sequence ID" value="AEI89306.1"/>
    <property type="molecule type" value="Genomic_DNA"/>
</dbReference>
<dbReference type="Pfam" id="PF00912">
    <property type="entry name" value="Transgly"/>
    <property type="match status" value="1"/>
</dbReference>
<dbReference type="STRING" id="696127.midi_01027"/>
<proteinExistence type="inferred from homology"/>
<reference evidence="18 19" key="1">
    <citation type="journal article" date="2011" name="Mol. Biol. Evol.">
        <title>Phylogenomic evidence for the presence of a flagellum and cbb3 oxidase in the free-living mitochondrial ancestor.</title>
        <authorList>
            <person name="Sassera D."/>
            <person name="Lo N."/>
            <person name="Epis S."/>
            <person name="D'Auria G."/>
            <person name="Montagna M."/>
            <person name="Comandatore F."/>
            <person name="Horner D."/>
            <person name="Pereto J."/>
            <person name="Luciano A.M."/>
            <person name="Franciosi F."/>
            <person name="Ferri E."/>
            <person name="Crotti E."/>
            <person name="Bazzocchi C."/>
            <person name="Daffonchio D."/>
            <person name="Sacchi L."/>
            <person name="Moya A."/>
            <person name="Latorre A."/>
            <person name="Bandi C."/>
        </authorList>
    </citation>
    <scope>NUCLEOTIDE SEQUENCE [LARGE SCALE GENOMIC DNA]</scope>
    <source>
        <strain evidence="18 19">IricVA</strain>
    </source>
</reference>
<evidence type="ECO:0000256" key="7">
    <source>
        <dbReference type="ARBA" id="ARBA00022679"/>
    </source>
</evidence>
<keyword evidence="19" id="KW-1185">Reference proteome</keyword>
<keyword evidence="4 18" id="KW-0121">Carboxypeptidase</keyword>
<dbReference type="UniPathway" id="UPA00219"/>
<comment type="similarity">
    <text evidence="2">In the C-terminal section; belongs to the transpeptidase family.</text>
</comment>
<dbReference type="GO" id="GO:0006508">
    <property type="term" value="P:proteolysis"/>
    <property type="evidence" value="ECO:0007669"/>
    <property type="project" value="UniProtKB-KW"/>
</dbReference>
<dbReference type="Gene3D" id="1.10.3810.10">
    <property type="entry name" value="Biosynthetic peptidoglycan transglycosylase-like"/>
    <property type="match status" value="1"/>
</dbReference>
<dbReference type="GO" id="GO:0009252">
    <property type="term" value="P:peptidoglycan biosynthetic process"/>
    <property type="evidence" value="ECO:0007669"/>
    <property type="project" value="UniProtKB-UniPathway"/>
</dbReference>
<dbReference type="Pfam" id="PF00905">
    <property type="entry name" value="Transpeptidase"/>
    <property type="match status" value="1"/>
</dbReference>
<evidence type="ECO:0000313" key="19">
    <source>
        <dbReference type="Proteomes" id="UP000006639"/>
    </source>
</evidence>
<dbReference type="OrthoDB" id="9766909at2"/>
<evidence type="ECO:0000259" key="17">
    <source>
        <dbReference type="Pfam" id="PF00912"/>
    </source>
</evidence>